<accession>A0ABV3T4G3</accession>
<dbReference type="RefSeq" id="WP_367995642.1">
    <property type="nucleotide sequence ID" value="NZ_JBFPJR010000055.1"/>
</dbReference>
<keyword evidence="3" id="KW-1185">Reference proteome</keyword>
<gene>
    <name evidence="2" type="ORF">AB3X52_18815</name>
</gene>
<dbReference type="InterPro" id="IPR050491">
    <property type="entry name" value="AmpC-like"/>
</dbReference>
<dbReference type="PANTHER" id="PTHR46825">
    <property type="entry name" value="D-ALANYL-D-ALANINE-CARBOXYPEPTIDASE/ENDOPEPTIDASE AMPH"/>
    <property type="match status" value="1"/>
</dbReference>
<dbReference type="InterPro" id="IPR012338">
    <property type="entry name" value="Beta-lactam/transpept-like"/>
</dbReference>
<name>A0ABV3T4G3_9ACTN</name>
<sequence length="577" mass="61372">MSLETGVVDELFARRFDEGLTPGLVYAVVRDGELVHTGAFGSVDLDGTTPPGVDSVFRIASMSKSFTAAALLLLRDRGLVDLDETVAQYVPELVDQPPYSADSPAVTLRLLLTMAAGLPTDDPWGDRQESLSYDAFGTFLDGGFATGREPGTGFEYANLGYALLGRVIENVTGGDTAEGANRRFVEAELLAPLGMTSSAYDPGDRADRVPGHVKRSDGWHEVAPVPPGAFSAMGGLHSSVTDLARWVGGFTAAFRPGRDGHPLSKASRREMQQLHRVAGVEGRLAVWGAEPGLGAVATGYGYGLMVDHDARLGQIVHHSGGYPGYGSRMVWHPATGLGVVTLSNGTYAGAYEQAMTATRLLVRQVLDGQGTARWSAPVRGLRDRLDEALEHAVERLRTFDTEGEEVFADPARFADNVPLDVPDAERRVQLREARAKVGLPLDRPVGASWSRAMAHALVVVPAERGRYDVEVLLSPEAEPRLQALRATAVPDAPEALVALARETLAGDTAEAGVLRALGTPELVPAPVMCDGEGTAELLVSAGPTWWKLVVADGATTLAPHPTSAYERLEYLAAMLLG</sequence>
<dbReference type="EC" id="3.-.-.-" evidence="2"/>
<evidence type="ECO:0000313" key="3">
    <source>
        <dbReference type="Proteomes" id="UP001556631"/>
    </source>
</evidence>
<dbReference type="SUPFAM" id="SSF56601">
    <property type="entry name" value="beta-lactamase/transpeptidase-like"/>
    <property type="match status" value="1"/>
</dbReference>
<dbReference type="Proteomes" id="UP001556631">
    <property type="component" value="Unassembled WGS sequence"/>
</dbReference>
<protein>
    <submittedName>
        <fullName evidence="2">Serine hydrolase domain-containing protein</fullName>
        <ecNumber evidence="2">3.-.-.-</ecNumber>
    </submittedName>
</protein>
<evidence type="ECO:0000259" key="1">
    <source>
        <dbReference type="Pfam" id="PF00144"/>
    </source>
</evidence>
<dbReference type="GO" id="GO:0016787">
    <property type="term" value="F:hydrolase activity"/>
    <property type="evidence" value="ECO:0007669"/>
    <property type="project" value="UniProtKB-KW"/>
</dbReference>
<dbReference type="PANTHER" id="PTHR46825:SF9">
    <property type="entry name" value="BETA-LACTAMASE-RELATED DOMAIN-CONTAINING PROTEIN"/>
    <property type="match status" value="1"/>
</dbReference>
<dbReference type="Gene3D" id="3.40.710.10">
    <property type="entry name" value="DD-peptidase/beta-lactamase superfamily"/>
    <property type="match status" value="1"/>
</dbReference>
<dbReference type="EMBL" id="JBFPJR010000055">
    <property type="protein sequence ID" value="MEX0429675.1"/>
    <property type="molecule type" value="Genomic_DNA"/>
</dbReference>
<organism evidence="2 3">
    <name type="scientific">Nocardioides eburneus</name>
    <dbReference type="NCBI Taxonomy" id="3231482"/>
    <lineage>
        <taxon>Bacteria</taxon>
        <taxon>Bacillati</taxon>
        <taxon>Actinomycetota</taxon>
        <taxon>Actinomycetes</taxon>
        <taxon>Propionibacteriales</taxon>
        <taxon>Nocardioidaceae</taxon>
        <taxon>Nocardioides</taxon>
    </lineage>
</organism>
<reference evidence="2 3" key="1">
    <citation type="submission" date="2024-07" db="EMBL/GenBank/DDBJ databases">
        <authorList>
            <person name="Lee S."/>
            <person name="Kang M."/>
        </authorList>
    </citation>
    <scope>NUCLEOTIDE SEQUENCE [LARGE SCALE GENOMIC DNA]</scope>
    <source>
        <strain evidence="2 3">DS6</strain>
    </source>
</reference>
<evidence type="ECO:0000313" key="2">
    <source>
        <dbReference type="EMBL" id="MEX0429675.1"/>
    </source>
</evidence>
<comment type="caution">
    <text evidence="2">The sequence shown here is derived from an EMBL/GenBank/DDBJ whole genome shotgun (WGS) entry which is preliminary data.</text>
</comment>
<keyword evidence="2" id="KW-0378">Hydrolase</keyword>
<dbReference type="Pfam" id="PF00144">
    <property type="entry name" value="Beta-lactamase"/>
    <property type="match status" value="1"/>
</dbReference>
<feature type="domain" description="Beta-lactamase-related" evidence="1">
    <location>
        <begin position="10"/>
        <end position="361"/>
    </location>
</feature>
<dbReference type="InterPro" id="IPR001466">
    <property type="entry name" value="Beta-lactam-related"/>
</dbReference>
<proteinExistence type="predicted"/>